<dbReference type="PROSITE" id="PS51186">
    <property type="entry name" value="GNAT"/>
    <property type="match status" value="1"/>
</dbReference>
<evidence type="ECO:0000259" key="1">
    <source>
        <dbReference type="PROSITE" id="PS51186"/>
    </source>
</evidence>
<dbReference type="SUPFAM" id="SSF55729">
    <property type="entry name" value="Acyl-CoA N-acyltransferases (Nat)"/>
    <property type="match status" value="1"/>
</dbReference>
<dbReference type="EC" id="2.-.-.-" evidence="2"/>
<accession>A0ABZ2ZVG2</accession>
<gene>
    <name evidence="2" type="ORF">AAE021_17830</name>
</gene>
<keyword evidence="2" id="KW-0808">Transferase</keyword>
<dbReference type="InterPro" id="IPR051531">
    <property type="entry name" value="N-acetyltransferase"/>
</dbReference>
<reference evidence="2 3" key="1">
    <citation type="submission" date="2024-04" db="EMBL/GenBank/DDBJ databases">
        <title>Arthrobacter sp. from Plains bison fecal sample.</title>
        <authorList>
            <person name="Ruzzini A."/>
        </authorList>
    </citation>
    <scope>NUCLEOTIDE SEQUENCE [LARGE SCALE GENOMIC DNA]</scope>
    <source>
        <strain evidence="2 3">EINP1</strain>
    </source>
</reference>
<sequence length="277" mass="30809">MRMLYTVDIQVAARDRWSENVIQSQQSKSLRGSSPGRALRITDFEPDQRHNAWLGLGVTSLATLWPPFGLVLSTPRLVLRPIQDADLPAAVEAAAAGIHPPGQMPFSHPWTEARPEDLPANTARRIWRARAESTPEKWALYFGVWRANDFVGCQDLSAEGFGTLKTVSTGSWLRQDAQGQGLGKEMRTAVLLYAFDWLKANNAVSEAAVWNSASLGVSKSLGYEPNGIFRESWKPAEVTEVQYLRLSPERFIRPVWNLEVRGHVRSADYLGIPPSDG</sequence>
<organism evidence="2 3">
    <name type="scientific">Arthrobacter citreus</name>
    <dbReference type="NCBI Taxonomy" id="1670"/>
    <lineage>
        <taxon>Bacteria</taxon>
        <taxon>Bacillati</taxon>
        <taxon>Actinomycetota</taxon>
        <taxon>Actinomycetes</taxon>
        <taxon>Micrococcales</taxon>
        <taxon>Micrococcaceae</taxon>
        <taxon>Arthrobacter</taxon>
    </lineage>
</organism>
<dbReference type="Pfam" id="PF13302">
    <property type="entry name" value="Acetyltransf_3"/>
    <property type="match status" value="1"/>
</dbReference>
<dbReference type="EMBL" id="CP151657">
    <property type="protein sequence ID" value="WZP15974.1"/>
    <property type="molecule type" value="Genomic_DNA"/>
</dbReference>
<name>A0ABZ2ZVG2_9MICC</name>
<keyword evidence="3" id="KW-1185">Reference proteome</keyword>
<protein>
    <submittedName>
        <fullName evidence="2">GNAT family protein</fullName>
        <ecNumber evidence="2">2.-.-.-</ecNumber>
    </submittedName>
</protein>
<dbReference type="Proteomes" id="UP001448858">
    <property type="component" value="Chromosome"/>
</dbReference>
<dbReference type="PANTHER" id="PTHR43792">
    <property type="entry name" value="GNAT FAMILY, PUTATIVE (AFU_ORTHOLOGUE AFUA_3G00765)-RELATED-RELATED"/>
    <property type="match status" value="1"/>
</dbReference>
<evidence type="ECO:0000313" key="3">
    <source>
        <dbReference type="Proteomes" id="UP001448858"/>
    </source>
</evidence>
<dbReference type="RefSeq" id="WP_342023621.1">
    <property type="nucleotide sequence ID" value="NZ_CP151657.1"/>
</dbReference>
<feature type="domain" description="N-acetyltransferase" evidence="1">
    <location>
        <begin position="77"/>
        <end position="245"/>
    </location>
</feature>
<dbReference type="GO" id="GO:0016740">
    <property type="term" value="F:transferase activity"/>
    <property type="evidence" value="ECO:0007669"/>
    <property type="project" value="UniProtKB-KW"/>
</dbReference>
<dbReference type="InterPro" id="IPR000182">
    <property type="entry name" value="GNAT_dom"/>
</dbReference>
<dbReference type="Gene3D" id="3.40.630.30">
    <property type="match status" value="1"/>
</dbReference>
<evidence type="ECO:0000313" key="2">
    <source>
        <dbReference type="EMBL" id="WZP15974.1"/>
    </source>
</evidence>
<dbReference type="InterPro" id="IPR016181">
    <property type="entry name" value="Acyl_CoA_acyltransferase"/>
</dbReference>
<proteinExistence type="predicted"/>